<dbReference type="RefSeq" id="WP_023949722.1">
    <property type="nucleotide sequence ID" value="NZ_JAERIV010000017.1"/>
</dbReference>
<evidence type="ECO:0000256" key="3">
    <source>
        <dbReference type="ARBA" id="ARBA00022723"/>
    </source>
</evidence>
<evidence type="ECO:0000313" key="11">
    <source>
        <dbReference type="Proteomes" id="UP000250166"/>
    </source>
</evidence>
<evidence type="ECO:0000256" key="1">
    <source>
        <dbReference type="ARBA" id="ARBA00022448"/>
    </source>
</evidence>
<evidence type="ECO:0000256" key="7">
    <source>
        <dbReference type="SAM" id="Coils"/>
    </source>
</evidence>
<keyword evidence="2 6" id="KW-0349">Heme</keyword>
<keyword evidence="8" id="KW-0472">Membrane</keyword>
<feature type="domain" description="Cytochrome c" evidence="9">
    <location>
        <begin position="207"/>
        <end position="300"/>
    </location>
</feature>
<reference evidence="10 11" key="1">
    <citation type="submission" date="2018-06" db="EMBL/GenBank/DDBJ databases">
        <authorList>
            <consortium name="Pathogen Informatics"/>
            <person name="Doyle S."/>
        </authorList>
    </citation>
    <scope>NUCLEOTIDE SEQUENCE [LARGE SCALE GENOMIC DNA]</scope>
    <source>
        <strain evidence="10 11">NCTC13102</strain>
    </source>
</reference>
<dbReference type="SUPFAM" id="SSF46626">
    <property type="entry name" value="Cytochrome c"/>
    <property type="match status" value="2"/>
</dbReference>
<dbReference type="InterPro" id="IPR009056">
    <property type="entry name" value="Cyt_c-like_dom"/>
</dbReference>
<feature type="transmembrane region" description="Helical" evidence="8">
    <location>
        <begin position="310"/>
        <end position="328"/>
    </location>
</feature>
<dbReference type="GO" id="GO:0020037">
    <property type="term" value="F:heme binding"/>
    <property type="evidence" value="ECO:0007669"/>
    <property type="project" value="InterPro"/>
</dbReference>
<gene>
    <name evidence="10" type="ORF">NCTC13102_00655</name>
</gene>
<dbReference type="GO" id="GO:0046872">
    <property type="term" value="F:metal ion binding"/>
    <property type="evidence" value="ECO:0007669"/>
    <property type="project" value="UniProtKB-KW"/>
</dbReference>
<feature type="transmembrane region" description="Helical" evidence="8">
    <location>
        <begin position="6"/>
        <end position="25"/>
    </location>
</feature>
<feature type="coiled-coil region" evidence="7">
    <location>
        <begin position="48"/>
        <end position="94"/>
    </location>
</feature>
<dbReference type="Proteomes" id="UP000250166">
    <property type="component" value="Unassembled WGS sequence"/>
</dbReference>
<protein>
    <submittedName>
        <fullName evidence="10">Ubiquinol cytochrome c oxidoreductase, cytochrome c1 subunit</fullName>
    </submittedName>
</protein>
<keyword evidence="8" id="KW-0812">Transmembrane</keyword>
<sequence>MREFKILVIVAVVVGIIYWGVEPLAHSIMHPKVSAANYDFKEADAEAIEQIKKQIPLAEQKLQAAKEAKDDKEIKQAQKKLDKLQNNLAQLEAFWNDIDFSQGNAQEGKAIIMEQCLTCHNVASQGLTRITGQSDEEVAAAYGVLPPDLSNIASVLDRNYLAHFIKNPILASKLWEKDDFNHAMPPYMHFSDKELADVVVYLESIAPKELSDKEAFEQSCARCHSVNYDSVPALSNPSDVERYLGKKAPDLSMMIRSRGADYLEKFINDPQKLLANTSMPRVGATQKAEKQIIAYLESVGDSKKAERESLGFKIIIFFVVMSILAYLWKRKIWNDLH</sequence>
<dbReference type="InterPro" id="IPR036909">
    <property type="entry name" value="Cyt_c-like_dom_sf"/>
</dbReference>
<evidence type="ECO:0000256" key="2">
    <source>
        <dbReference type="ARBA" id="ARBA00022617"/>
    </source>
</evidence>
<keyword evidence="8" id="KW-1133">Transmembrane helix</keyword>
<evidence type="ECO:0000256" key="5">
    <source>
        <dbReference type="ARBA" id="ARBA00023004"/>
    </source>
</evidence>
<keyword evidence="7" id="KW-0175">Coiled coil</keyword>
<dbReference type="EMBL" id="UAWL01000006">
    <property type="protein sequence ID" value="SQB98199.1"/>
    <property type="molecule type" value="Genomic_DNA"/>
</dbReference>
<evidence type="ECO:0000259" key="9">
    <source>
        <dbReference type="PROSITE" id="PS51007"/>
    </source>
</evidence>
<feature type="domain" description="Cytochrome c" evidence="9">
    <location>
        <begin position="103"/>
        <end position="206"/>
    </location>
</feature>
<keyword evidence="5 6" id="KW-0408">Iron</keyword>
<proteinExistence type="predicted"/>
<dbReference type="Gene3D" id="1.10.760.10">
    <property type="entry name" value="Cytochrome c-like domain"/>
    <property type="match status" value="2"/>
</dbReference>
<dbReference type="GO" id="GO:0009055">
    <property type="term" value="F:electron transfer activity"/>
    <property type="evidence" value="ECO:0007669"/>
    <property type="project" value="InterPro"/>
</dbReference>
<dbReference type="Gene3D" id="1.20.5.100">
    <property type="entry name" value="Cytochrome c1, transmembrane anchor, C-terminal"/>
    <property type="match status" value="1"/>
</dbReference>
<dbReference type="PROSITE" id="PS51007">
    <property type="entry name" value="CYTC"/>
    <property type="match status" value="2"/>
</dbReference>
<evidence type="ECO:0000256" key="6">
    <source>
        <dbReference type="PROSITE-ProRule" id="PRU00433"/>
    </source>
</evidence>
<dbReference type="PIRSF" id="PIRSF019225">
    <property type="entry name" value="Ubol_Cyt_c_Rdtase_Cyt_c_su_prd"/>
    <property type="match status" value="1"/>
</dbReference>
<dbReference type="AlphaFoldDB" id="A0A2X3DFC5"/>
<dbReference type="InterPro" id="IPR051811">
    <property type="entry name" value="Cytochrome_c550/c551-like"/>
</dbReference>
<dbReference type="PANTHER" id="PTHR37823">
    <property type="entry name" value="CYTOCHROME C-553-LIKE"/>
    <property type="match status" value="1"/>
</dbReference>
<accession>A0A2X3DFC5</accession>
<organism evidence="10 11">
    <name type="scientific">Helicobacter fennelliae</name>
    <dbReference type="NCBI Taxonomy" id="215"/>
    <lineage>
        <taxon>Bacteria</taxon>
        <taxon>Pseudomonadati</taxon>
        <taxon>Campylobacterota</taxon>
        <taxon>Epsilonproteobacteria</taxon>
        <taxon>Campylobacterales</taxon>
        <taxon>Helicobacteraceae</taxon>
        <taxon>Helicobacter</taxon>
    </lineage>
</organism>
<name>A0A2X3DFC5_9HELI</name>
<evidence type="ECO:0000256" key="8">
    <source>
        <dbReference type="SAM" id="Phobius"/>
    </source>
</evidence>
<evidence type="ECO:0000313" key="10">
    <source>
        <dbReference type="EMBL" id="SQB98199.1"/>
    </source>
</evidence>
<keyword evidence="1" id="KW-0813">Transport</keyword>
<dbReference type="Pfam" id="PF00034">
    <property type="entry name" value="Cytochrom_C"/>
    <property type="match status" value="2"/>
</dbReference>
<dbReference type="PANTHER" id="PTHR37823:SF1">
    <property type="entry name" value="CYTOCHROME C-553-LIKE"/>
    <property type="match status" value="1"/>
</dbReference>
<keyword evidence="3 6" id="KW-0479">Metal-binding</keyword>
<evidence type="ECO:0000256" key="4">
    <source>
        <dbReference type="ARBA" id="ARBA00022982"/>
    </source>
</evidence>
<keyword evidence="4" id="KW-0249">Electron transport</keyword>
<dbReference type="InterPro" id="IPR021195">
    <property type="entry name" value="Ubol_Cyt_c_Rdtase_Cyt_c_su_prd"/>
</dbReference>